<dbReference type="AlphaFoldDB" id="A0A6H1ZPX4"/>
<proteinExistence type="predicted"/>
<dbReference type="EMBL" id="MT141578">
    <property type="protein sequence ID" value="QJA67971.1"/>
    <property type="molecule type" value="Genomic_DNA"/>
</dbReference>
<name>A0A6H1ZPX4_9ZZZZ</name>
<sequence length="96" mass="11020">MQEIIETLKTADNEATSAPYWLILDPRQNMRCNIHLMAGGITGPFFCRDDAEGFLRATRYNFSSRARVYCLSGNYSRKYDKLCKKLRIGYGPEGDK</sequence>
<reference evidence="1" key="1">
    <citation type="submission" date="2020-03" db="EMBL/GenBank/DDBJ databases">
        <title>The deep terrestrial virosphere.</title>
        <authorList>
            <person name="Holmfeldt K."/>
            <person name="Nilsson E."/>
            <person name="Simone D."/>
            <person name="Lopez-Fernandez M."/>
            <person name="Wu X."/>
            <person name="de Brujin I."/>
            <person name="Lundin D."/>
            <person name="Andersson A."/>
            <person name="Bertilsson S."/>
            <person name="Dopson M."/>
        </authorList>
    </citation>
    <scope>NUCLEOTIDE SEQUENCE</scope>
    <source>
        <strain evidence="3">MM415A00131</strain>
        <strain evidence="2">MM415B00138</strain>
        <strain evidence="1">TM448A01279</strain>
    </source>
</reference>
<dbReference type="EMBL" id="MT144127">
    <property type="protein sequence ID" value="QJA49250.1"/>
    <property type="molecule type" value="Genomic_DNA"/>
</dbReference>
<organism evidence="1">
    <name type="scientific">viral metagenome</name>
    <dbReference type="NCBI Taxonomy" id="1070528"/>
    <lineage>
        <taxon>unclassified sequences</taxon>
        <taxon>metagenomes</taxon>
        <taxon>organismal metagenomes</taxon>
    </lineage>
</organism>
<accession>A0A6H1ZPX4</accession>
<dbReference type="EMBL" id="MT145193">
    <property type="protein sequence ID" value="QJI05029.1"/>
    <property type="molecule type" value="Genomic_DNA"/>
</dbReference>
<gene>
    <name evidence="3" type="ORF">MM415A00131_0047</name>
    <name evidence="2" type="ORF">MM415B00138_0021</name>
    <name evidence="1" type="ORF">TM448A01279_0003</name>
</gene>
<protein>
    <submittedName>
        <fullName evidence="1">Uncharacterized protein</fullName>
    </submittedName>
</protein>
<evidence type="ECO:0000313" key="2">
    <source>
        <dbReference type="EMBL" id="QJA67971.1"/>
    </source>
</evidence>
<evidence type="ECO:0000313" key="3">
    <source>
        <dbReference type="EMBL" id="QJI05029.1"/>
    </source>
</evidence>
<evidence type="ECO:0000313" key="1">
    <source>
        <dbReference type="EMBL" id="QJA49250.1"/>
    </source>
</evidence>